<dbReference type="Proteomes" id="UP000646911">
    <property type="component" value="Unassembled WGS sequence"/>
</dbReference>
<comment type="function">
    <text evidence="3 15">Cell wall formation.</text>
</comment>
<keyword evidence="7 15" id="KW-0963">Cytoplasm</keyword>
<dbReference type="InterPro" id="IPR013815">
    <property type="entry name" value="ATP_grasp_subdomain_1"/>
</dbReference>
<comment type="pathway">
    <text evidence="15">Cell wall biogenesis; peptidoglycan biosynthesis.</text>
</comment>
<keyword evidence="12 15" id="KW-0573">Peptidoglycan synthesis</keyword>
<dbReference type="Gene3D" id="3.30.470.20">
    <property type="entry name" value="ATP-grasp fold, B domain"/>
    <property type="match status" value="1"/>
</dbReference>
<dbReference type="NCBIfam" id="NF002378">
    <property type="entry name" value="PRK01372.1"/>
    <property type="match status" value="1"/>
</dbReference>
<evidence type="ECO:0000256" key="16">
    <source>
        <dbReference type="PROSITE-ProRule" id="PRU00409"/>
    </source>
</evidence>
<evidence type="ECO:0000313" key="18">
    <source>
        <dbReference type="EMBL" id="MBC3906834.1"/>
    </source>
</evidence>
<evidence type="ECO:0000256" key="1">
    <source>
        <dbReference type="ARBA" id="ARBA00001936"/>
    </source>
</evidence>
<dbReference type="InterPro" id="IPR000291">
    <property type="entry name" value="D-Ala_lig_Van_CS"/>
</dbReference>
<keyword evidence="11 15" id="KW-0133">Cell shape</keyword>
<dbReference type="Gene3D" id="3.40.50.20">
    <property type="match status" value="1"/>
</dbReference>
<dbReference type="EMBL" id="JACOFX010000002">
    <property type="protein sequence ID" value="MBC3906834.1"/>
    <property type="molecule type" value="Genomic_DNA"/>
</dbReference>
<gene>
    <name evidence="15" type="primary">ddl</name>
    <name evidence="18" type="ORF">H8L47_04610</name>
</gene>
<evidence type="ECO:0000256" key="8">
    <source>
        <dbReference type="ARBA" id="ARBA00022598"/>
    </source>
</evidence>
<evidence type="ECO:0000313" key="19">
    <source>
        <dbReference type="Proteomes" id="UP000646911"/>
    </source>
</evidence>
<dbReference type="PANTHER" id="PTHR23132:SF23">
    <property type="entry name" value="D-ALANINE--D-ALANINE LIGASE B"/>
    <property type="match status" value="1"/>
</dbReference>
<evidence type="ECO:0000256" key="12">
    <source>
        <dbReference type="ARBA" id="ARBA00022984"/>
    </source>
</evidence>
<evidence type="ECO:0000256" key="9">
    <source>
        <dbReference type="ARBA" id="ARBA00022741"/>
    </source>
</evidence>
<feature type="domain" description="ATP-grasp" evidence="17">
    <location>
        <begin position="108"/>
        <end position="308"/>
    </location>
</feature>
<dbReference type="GO" id="GO:0016874">
    <property type="term" value="F:ligase activity"/>
    <property type="evidence" value="ECO:0007669"/>
    <property type="project" value="UniProtKB-KW"/>
</dbReference>
<dbReference type="EC" id="6.3.2.4" evidence="6 15"/>
<dbReference type="InterPro" id="IPR016185">
    <property type="entry name" value="PreATP-grasp_dom_sf"/>
</dbReference>
<comment type="similarity">
    <text evidence="5 15">Belongs to the D-alanine--D-alanine ligase family.</text>
</comment>
<dbReference type="PROSITE" id="PS00844">
    <property type="entry name" value="DALA_DALA_LIGASE_2"/>
    <property type="match status" value="1"/>
</dbReference>
<accession>A0ABR6Z5I7</accession>
<comment type="cofactor">
    <cofactor evidence="1">
        <name>Mn(2+)</name>
        <dbReference type="ChEBI" id="CHEBI:29035"/>
    </cofactor>
</comment>
<name>A0ABR6Z5I7_9BURK</name>
<evidence type="ECO:0000256" key="11">
    <source>
        <dbReference type="ARBA" id="ARBA00022960"/>
    </source>
</evidence>
<evidence type="ECO:0000256" key="5">
    <source>
        <dbReference type="ARBA" id="ARBA00010871"/>
    </source>
</evidence>
<keyword evidence="9 16" id="KW-0547">Nucleotide-binding</keyword>
<dbReference type="HAMAP" id="MF_00047">
    <property type="entry name" value="Dala_Dala_lig"/>
    <property type="match status" value="1"/>
</dbReference>
<dbReference type="SUPFAM" id="SSF52440">
    <property type="entry name" value="PreATP-grasp domain"/>
    <property type="match status" value="1"/>
</dbReference>
<keyword evidence="10 16" id="KW-0067">ATP-binding</keyword>
<dbReference type="InterPro" id="IPR011127">
    <property type="entry name" value="Dala_Dala_lig_N"/>
</dbReference>
<dbReference type="Gene3D" id="3.30.1490.20">
    <property type="entry name" value="ATP-grasp fold, A domain"/>
    <property type="match status" value="1"/>
</dbReference>
<dbReference type="Pfam" id="PF01820">
    <property type="entry name" value="Dala_Dala_lig_N"/>
    <property type="match status" value="1"/>
</dbReference>
<dbReference type="InterPro" id="IPR011761">
    <property type="entry name" value="ATP-grasp"/>
</dbReference>
<dbReference type="PIRSF" id="PIRSF039102">
    <property type="entry name" value="Ddl/VanB"/>
    <property type="match status" value="1"/>
</dbReference>
<dbReference type="Pfam" id="PF07478">
    <property type="entry name" value="Dala_Dala_lig_C"/>
    <property type="match status" value="1"/>
</dbReference>
<evidence type="ECO:0000256" key="10">
    <source>
        <dbReference type="ARBA" id="ARBA00022840"/>
    </source>
</evidence>
<evidence type="ECO:0000256" key="15">
    <source>
        <dbReference type="HAMAP-Rule" id="MF_00047"/>
    </source>
</evidence>
<evidence type="ECO:0000256" key="7">
    <source>
        <dbReference type="ARBA" id="ARBA00022490"/>
    </source>
</evidence>
<dbReference type="PROSITE" id="PS50975">
    <property type="entry name" value="ATP_GRASP"/>
    <property type="match status" value="1"/>
</dbReference>
<evidence type="ECO:0000259" key="17">
    <source>
        <dbReference type="PROSITE" id="PS50975"/>
    </source>
</evidence>
<comment type="caution">
    <text evidence="18">The sequence shown here is derived from an EMBL/GenBank/DDBJ whole genome shotgun (WGS) entry which is preliminary data.</text>
</comment>
<comment type="cofactor">
    <cofactor evidence="2">
        <name>Mg(2+)</name>
        <dbReference type="ChEBI" id="CHEBI:18420"/>
    </cofactor>
</comment>
<comment type="subcellular location">
    <subcellularLocation>
        <location evidence="4 15">Cytoplasm</location>
    </subcellularLocation>
</comment>
<evidence type="ECO:0000256" key="2">
    <source>
        <dbReference type="ARBA" id="ARBA00001946"/>
    </source>
</evidence>
<evidence type="ECO:0000256" key="13">
    <source>
        <dbReference type="ARBA" id="ARBA00023316"/>
    </source>
</evidence>
<dbReference type="PANTHER" id="PTHR23132">
    <property type="entry name" value="D-ALANINE--D-ALANINE LIGASE"/>
    <property type="match status" value="1"/>
</dbReference>
<comment type="catalytic activity">
    <reaction evidence="14 15">
        <text>2 D-alanine + ATP = D-alanyl-D-alanine + ADP + phosphate + H(+)</text>
        <dbReference type="Rhea" id="RHEA:11224"/>
        <dbReference type="ChEBI" id="CHEBI:15378"/>
        <dbReference type="ChEBI" id="CHEBI:30616"/>
        <dbReference type="ChEBI" id="CHEBI:43474"/>
        <dbReference type="ChEBI" id="CHEBI:57416"/>
        <dbReference type="ChEBI" id="CHEBI:57822"/>
        <dbReference type="ChEBI" id="CHEBI:456216"/>
        <dbReference type="EC" id="6.3.2.4"/>
    </reaction>
</comment>
<keyword evidence="13 15" id="KW-0961">Cell wall biogenesis/degradation</keyword>
<proteinExistence type="inferred from homology"/>
<keyword evidence="19" id="KW-1185">Reference proteome</keyword>
<evidence type="ECO:0000256" key="3">
    <source>
        <dbReference type="ARBA" id="ARBA00003921"/>
    </source>
</evidence>
<organism evidence="18 19">
    <name type="scientific">Undibacterium umbellatum</name>
    <dbReference type="NCBI Taxonomy" id="2762300"/>
    <lineage>
        <taxon>Bacteria</taxon>
        <taxon>Pseudomonadati</taxon>
        <taxon>Pseudomonadota</taxon>
        <taxon>Betaproteobacteria</taxon>
        <taxon>Burkholderiales</taxon>
        <taxon>Oxalobacteraceae</taxon>
        <taxon>Undibacterium</taxon>
    </lineage>
</organism>
<keyword evidence="8 15" id="KW-0436">Ligase</keyword>
<dbReference type="PROSITE" id="PS00843">
    <property type="entry name" value="DALA_DALA_LIGASE_1"/>
    <property type="match status" value="1"/>
</dbReference>
<reference evidence="18 19" key="1">
    <citation type="submission" date="2020-08" db="EMBL/GenBank/DDBJ databases">
        <title>Novel species isolated from subtropical streams in China.</title>
        <authorList>
            <person name="Lu H."/>
        </authorList>
    </citation>
    <scope>NUCLEOTIDE SEQUENCE [LARGE SCALE GENOMIC DNA]</scope>
    <source>
        <strain evidence="18 19">NL8W</strain>
    </source>
</reference>
<evidence type="ECO:0000256" key="6">
    <source>
        <dbReference type="ARBA" id="ARBA00012216"/>
    </source>
</evidence>
<sequence>MSELNLKSLGKVGVLFGGRSAEREISLMSGKGVLQALLSKGVDAHPFDTAERSVAELAAEKFDRVFIALHGRYGEDGSLQGVLEQLNIPYTGSGVMASAIAMDKIFTKRIWQTYGLTTPAYAVLTAQTELRRVPDELGLPLIIKPPHEGSTIGITKVVGYSDMQEAYALAAQFDEVVLAEEFIEGRELTVAILGKGEQAYALPITEIVAPDGNYDYQNKYFTDDTKYICPAVLEEDLTDSIRKMAVDAYRALDCEGWARVDVLLRKSDNKPFLIEINTSPGMTGHSLVPMAAKAVGISYEDLCVEILKTASLKIRSEQKK</sequence>
<evidence type="ECO:0000256" key="14">
    <source>
        <dbReference type="ARBA" id="ARBA00047614"/>
    </source>
</evidence>
<dbReference type="SUPFAM" id="SSF56059">
    <property type="entry name" value="Glutathione synthetase ATP-binding domain-like"/>
    <property type="match status" value="1"/>
</dbReference>
<dbReference type="NCBIfam" id="TIGR01205">
    <property type="entry name" value="D_ala_D_alaTIGR"/>
    <property type="match status" value="1"/>
</dbReference>
<evidence type="ECO:0000256" key="4">
    <source>
        <dbReference type="ARBA" id="ARBA00004496"/>
    </source>
</evidence>
<protein>
    <recommendedName>
        <fullName evidence="6 15">D-alanine--D-alanine ligase</fullName>
        <ecNumber evidence="6 15">6.3.2.4</ecNumber>
    </recommendedName>
    <alternativeName>
        <fullName evidence="15">D-Ala-D-Ala ligase</fullName>
    </alternativeName>
    <alternativeName>
        <fullName evidence="15">D-alanylalanine synthetase</fullName>
    </alternativeName>
</protein>
<dbReference type="InterPro" id="IPR011095">
    <property type="entry name" value="Dala_Dala_lig_C"/>
</dbReference>
<dbReference type="InterPro" id="IPR005905">
    <property type="entry name" value="D_ala_D_ala"/>
</dbReference>